<dbReference type="PANTHER" id="PTHR43619:SF2">
    <property type="entry name" value="S-ADENOSYL-L-METHIONINE-DEPENDENT METHYLTRANSFERASES SUPERFAMILY PROTEIN"/>
    <property type="match status" value="1"/>
</dbReference>
<dbReference type="PANTHER" id="PTHR43619">
    <property type="entry name" value="S-ADENOSYL-L-METHIONINE-DEPENDENT METHYLTRANSFERASE YKTD-RELATED"/>
    <property type="match status" value="1"/>
</dbReference>
<keyword evidence="4" id="KW-1185">Reference proteome</keyword>
<dbReference type="EMBL" id="JAUSUL010000002">
    <property type="protein sequence ID" value="MDQ0315700.1"/>
    <property type="molecule type" value="Genomic_DNA"/>
</dbReference>
<keyword evidence="1" id="KW-0489">Methyltransferase</keyword>
<evidence type="ECO:0000313" key="4">
    <source>
        <dbReference type="Proteomes" id="UP001229244"/>
    </source>
</evidence>
<dbReference type="RefSeq" id="WP_306885523.1">
    <property type="nucleotide sequence ID" value="NZ_JAUSUL010000002.1"/>
</dbReference>
<evidence type="ECO:0000256" key="2">
    <source>
        <dbReference type="ARBA" id="ARBA00022679"/>
    </source>
</evidence>
<dbReference type="InterPro" id="IPR007213">
    <property type="entry name" value="Ppm1/Ppm2/Tcmp"/>
</dbReference>
<comment type="caution">
    <text evidence="3">The sequence shown here is derived from an EMBL/GenBank/DDBJ whole genome shotgun (WGS) entry which is preliminary data.</text>
</comment>
<gene>
    <name evidence="3" type="ORF">J2S73_002157</name>
</gene>
<evidence type="ECO:0000256" key="1">
    <source>
        <dbReference type="ARBA" id="ARBA00022603"/>
    </source>
</evidence>
<dbReference type="InterPro" id="IPR029063">
    <property type="entry name" value="SAM-dependent_MTases_sf"/>
</dbReference>
<accession>A0AAE3VQ22</accession>
<evidence type="ECO:0000313" key="3">
    <source>
        <dbReference type="EMBL" id="MDQ0315700.1"/>
    </source>
</evidence>
<name>A0AAE3VQ22_9HYPH</name>
<protein>
    <submittedName>
        <fullName evidence="3">O-methyltransferase involved in polyketide biosynthesis</fullName>
    </submittedName>
</protein>
<dbReference type="GO" id="GO:0008168">
    <property type="term" value="F:methyltransferase activity"/>
    <property type="evidence" value="ECO:0007669"/>
    <property type="project" value="UniProtKB-KW"/>
</dbReference>
<organism evidence="3 4">
    <name type="scientific">Amorphus orientalis</name>
    <dbReference type="NCBI Taxonomy" id="649198"/>
    <lineage>
        <taxon>Bacteria</taxon>
        <taxon>Pseudomonadati</taxon>
        <taxon>Pseudomonadota</taxon>
        <taxon>Alphaproteobacteria</taxon>
        <taxon>Hyphomicrobiales</taxon>
        <taxon>Amorphaceae</taxon>
        <taxon>Amorphus</taxon>
    </lineage>
</organism>
<dbReference type="SUPFAM" id="SSF53335">
    <property type="entry name" value="S-adenosyl-L-methionine-dependent methyltransferases"/>
    <property type="match status" value="1"/>
</dbReference>
<dbReference type="Gene3D" id="3.40.50.150">
    <property type="entry name" value="Vaccinia Virus protein VP39"/>
    <property type="match status" value="1"/>
</dbReference>
<proteinExistence type="predicted"/>
<sequence length="280" mass="30442">MRSRELGLPGVSGTLLVPLCARALARRSYSFTGFEDPAAERIVADLGIDPARIISDPASILGFIRRSQIFDRAIADFLTRHPDAIVIDLGAGLSTSFERLKTPPHLWYDVDLPPATDLHRRVIAGDPRRALIAASVDHAGWLTEMALPDGPVLVLAEGLLPYLAPEAITRLLADLADGLAGRTVEFVYDAFSFLMIGTARAHPAIGALARADRSIEFRSGVRTRADYTCGDPRWRLERIDDVVAGLPPPWMMGAIAFRAAFGVPLYAIVRLRLDAGGEPR</sequence>
<dbReference type="Pfam" id="PF04072">
    <property type="entry name" value="LCM"/>
    <property type="match status" value="1"/>
</dbReference>
<dbReference type="Proteomes" id="UP001229244">
    <property type="component" value="Unassembled WGS sequence"/>
</dbReference>
<reference evidence="3" key="1">
    <citation type="submission" date="2023-07" db="EMBL/GenBank/DDBJ databases">
        <title>Genomic Encyclopedia of Type Strains, Phase IV (KMG-IV): sequencing the most valuable type-strain genomes for metagenomic binning, comparative biology and taxonomic classification.</title>
        <authorList>
            <person name="Goeker M."/>
        </authorList>
    </citation>
    <scope>NUCLEOTIDE SEQUENCE</scope>
    <source>
        <strain evidence="3">DSM 21202</strain>
    </source>
</reference>
<keyword evidence="2" id="KW-0808">Transferase</keyword>
<dbReference type="GO" id="GO:0032259">
    <property type="term" value="P:methylation"/>
    <property type="evidence" value="ECO:0007669"/>
    <property type="project" value="UniProtKB-KW"/>
</dbReference>
<dbReference type="AlphaFoldDB" id="A0AAE3VQ22"/>